<feature type="region of interest" description="Disordered" evidence="1">
    <location>
        <begin position="21"/>
        <end position="52"/>
    </location>
</feature>
<gene>
    <name evidence="2" type="ORF">BECKTC1821D_GA0114238_10092</name>
</gene>
<keyword evidence="2" id="KW-0436">Ligase</keyword>
<reference evidence="2" key="1">
    <citation type="submission" date="2019-02" db="EMBL/GenBank/DDBJ databases">
        <authorList>
            <person name="Gruber-Vodicka R. H."/>
            <person name="Seah K. B. B."/>
        </authorList>
    </citation>
    <scope>NUCLEOTIDE SEQUENCE</scope>
    <source>
        <strain evidence="2">BECK_BZ123</strain>
    </source>
</reference>
<dbReference type="InterPro" id="IPR045851">
    <property type="entry name" value="AMP-bd_C_sf"/>
</dbReference>
<dbReference type="PANTHER" id="PTHR43845:SF1">
    <property type="entry name" value="BLR5969 PROTEIN"/>
    <property type="match status" value="1"/>
</dbReference>
<proteinExistence type="predicted"/>
<organism evidence="2">
    <name type="scientific">Candidatus Kentrum sp. TC</name>
    <dbReference type="NCBI Taxonomy" id="2126339"/>
    <lineage>
        <taxon>Bacteria</taxon>
        <taxon>Pseudomonadati</taxon>
        <taxon>Pseudomonadota</taxon>
        <taxon>Gammaproteobacteria</taxon>
        <taxon>Candidatus Kentrum</taxon>
    </lineage>
</organism>
<evidence type="ECO:0000313" key="2">
    <source>
        <dbReference type="EMBL" id="VFK40212.1"/>
    </source>
</evidence>
<dbReference type="AlphaFoldDB" id="A0A450YF84"/>
<dbReference type="Gene3D" id="3.40.50.12780">
    <property type="entry name" value="N-terminal domain of ligase-like"/>
    <property type="match status" value="1"/>
</dbReference>
<dbReference type="GO" id="GO:0016874">
    <property type="term" value="F:ligase activity"/>
    <property type="evidence" value="ECO:0007669"/>
    <property type="project" value="UniProtKB-KW"/>
</dbReference>
<dbReference type="SUPFAM" id="SSF56801">
    <property type="entry name" value="Acetyl-CoA synthetase-like"/>
    <property type="match status" value="1"/>
</dbReference>
<dbReference type="Gene3D" id="3.30.300.30">
    <property type="match status" value="1"/>
</dbReference>
<dbReference type="EMBL" id="CAADFS010000009">
    <property type="protein sequence ID" value="VFK40212.1"/>
    <property type="molecule type" value="Genomic_DNA"/>
</dbReference>
<accession>A0A450YF84</accession>
<name>A0A450YF84_9GAMM</name>
<dbReference type="PANTHER" id="PTHR43845">
    <property type="entry name" value="BLR5969 PROTEIN"/>
    <property type="match status" value="1"/>
</dbReference>
<protein>
    <submittedName>
        <fullName evidence="2">Phenylacetate-CoA ligase</fullName>
    </submittedName>
</protein>
<evidence type="ECO:0000256" key="1">
    <source>
        <dbReference type="SAM" id="MobiDB-lite"/>
    </source>
</evidence>
<dbReference type="InterPro" id="IPR042099">
    <property type="entry name" value="ANL_N_sf"/>
</dbReference>
<sequence length="457" mass="49503">MLAILHWHKMITGMVKGRKPGFAPGDYTIQKPNNETRHPNPTENDMNPPEFYDRRETRTTDERHAAQLAALKTLVAKAQSNPVYAKRFHDLDAEDIASLDDLARLPLLRKSDLIGMQAETPPFGGLNIIGTGQMRHVYQSPGPINDYDGKGPDWWRAGRALYAAGFRAGDIVHNSFSYHFTPAGSLFDQGAASIGCAVFPAGTENTEAQARALAAFGTVAYMGIPDFLPRLLERADELGLDTSPLVKASVSAGPLFPSVREGLNDRGIDVHQCYVIADLGLISYETPALSAMVVDEDVIVEIVRPGTGDPLPDGEVGEVVVTALAHHELPLIRLAIGDLSAVTPGQSPCGRTNMRLAGWLGRADQTAKVRGMFVHPEQVARALEQCGIKGRARLVIGREDERDTMTLHVEHEGDAAGLAERIESAIKTTFNLRGAARVEAPGALPNDGKVIDDTRDF</sequence>